<keyword evidence="3" id="KW-0274">FAD</keyword>
<feature type="domain" description="FAD-binding" evidence="7">
    <location>
        <begin position="53"/>
        <end position="400"/>
    </location>
</feature>
<evidence type="ECO:0000256" key="4">
    <source>
        <dbReference type="ARBA" id="ARBA00023002"/>
    </source>
</evidence>
<feature type="compositionally biased region" description="Low complexity" evidence="6">
    <location>
        <begin position="1"/>
        <end position="11"/>
    </location>
</feature>
<evidence type="ECO:0000256" key="3">
    <source>
        <dbReference type="ARBA" id="ARBA00022827"/>
    </source>
</evidence>
<evidence type="ECO:0000256" key="1">
    <source>
        <dbReference type="ARBA" id="ARBA00007992"/>
    </source>
</evidence>
<evidence type="ECO:0000259" key="7">
    <source>
        <dbReference type="Pfam" id="PF01494"/>
    </source>
</evidence>
<dbReference type="SUPFAM" id="SSF54373">
    <property type="entry name" value="FAD-linked reductases, C-terminal domain"/>
    <property type="match status" value="1"/>
</dbReference>
<dbReference type="EMBL" id="WIUZ02000002">
    <property type="protein sequence ID" value="KAF9790968.1"/>
    <property type="molecule type" value="Genomic_DNA"/>
</dbReference>
<dbReference type="FunFam" id="3.50.50.60:FF:000115">
    <property type="entry name" value="Salicylate hydroxylase, putative"/>
    <property type="match status" value="1"/>
</dbReference>
<dbReference type="InterPro" id="IPR036188">
    <property type="entry name" value="FAD/NAD-bd_sf"/>
</dbReference>
<evidence type="ECO:0000313" key="8">
    <source>
        <dbReference type="EMBL" id="KAF9790968.1"/>
    </source>
</evidence>
<dbReference type="GO" id="GO:0004497">
    <property type="term" value="F:monooxygenase activity"/>
    <property type="evidence" value="ECO:0007669"/>
    <property type="project" value="UniProtKB-KW"/>
</dbReference>
<keyword evidence="5" id="KW-0503">Monooxygenase</keyword>
<dbReference type="Gene3D" id="3.50.50.60">
    <property type="entry name" value="FAD/NAD(P)-binding domain"/>
    <property type="match status" value="1"/>
</dbReference>
<accession>A0A9P6LB83</accession>
<protein>
    <recommendedName>
        <fullName evidence="7">FAD-binding domain-containing protein</fullName>
    </recommendedName>
</protein>
<dbReference type="PANTHER" id="PTHR13789">
    <property type="entry name" value="MONOOXYGENASE"/>
    <property type="match status" value="1"/>
</dbReference>
<feature type="region of interest" description="Disordered" evidence="6">
    <location>
        <begin position="1"/>
        <end position="24"/>
    </location>
</feature>
<dbReference type="PRINTS" id="PR00420">
    <property type="entry name" value="RNGMNOXGNASE"/>
</dbReference>
<keyword evidence="9" id="KW-1185">Reference proteome</keyword>
<dbReference type="OrthoDB" id="9993796at2759"/>
<keyword evidence="4" id="KW-0560">Oxidoreductase</keyword>
<organism evidence="8 9">
    <name type="scientific">Thelephora terrestris</name>
    <dbReference type="NCBI Taxonomy" id="56493"/>
    <lineage>
        <taxon>Eukaryota</taxon>
        <taxon>Fungi</taxon>
        <taxon>Dikarya</taxon>
        <taxon>Basidiomycota</taxon>
        <taxon>Agaricomycotina</taxon>
        <taxon>Agaricomycetes</taxon>
        <taxon>Thelephorales</taxon>
        <taxon>Thelephoraceae</taxon>
        <taxon>Thelephora</taxon>
    </lineage>
</organism>
<comment type="caution">
    <text evidence="8">The sequence shown here is derived from an EMBL/GenBank/DDBJ whole genome shotgun (WGS) entry which is preliminary data.</text>
</comment>
<reference evidence="8" key="1">
    <citation type="journal article" date="2020" name="Nat. Commun.">
        <title>Large-scale genome sequencing of mycorrhizal fungi provides insights into the early evolution of symbiotic traits.</title>
        <authorList>
            <person name="Miyauchi S."/>
            <person name="Kiss E."/>
            <person name="Kuo A."/>
            <person name="Drula E."/>
            <person name="Kohler A."/>
            <person name="Sanchez-Garcia M."/>
            <person name="Morin E."/>
            <person name="Andreopoulos B."/>
            <person name="Barry K.W."/>
            <person name="Bonito G."/>
            <person name="Buee M."/>
            <person name="Carver A."/>
            <person name="Chen C."/>
            <person name="Cichocki N."/>
            <person name="Clum A."/>
            <person name="Culley D."/>
            <person name="Crous P.W."/>
            <person name="Fauchery L."/>
            <person name="Girlanda M."/>
            <person name="Hayes R.D."/>
            <person name="Keri Z."/>
            <person name="LaButti K."/>
            <person name="Lipzen A."/>
            <person name="Lombard V."/>
            <person name="Magnuson J."/>
            <person name="Maillard F."/>
            <person name="Murat C."/>
            <person name="Nolan M."/>
            <person name="Ohm R.A."/>
            <person name="Pangilinan J."/>
            <person name="Pereira M.F."/>
            <person name="Perotto S."/>
            <person name="Peter M."/>
            <person name="Pfister S."/>
            <person name="Riley R."/>
            <person name="Sitrit Y."/>
            <person name="Stielow J.B."/>
            <person name="Szollosi G."/>
            <person name="Zifcakova L."/>
            <person name="Stursova M."/>
            <person name="Spatafora J.W."/>
            <person name="Tedersoo L."/>
            <person name="Vaario L.M."/>
            <person name="Yamada A."/>
            <person name="Yan M."/>
            <person name="Wang P."/>
            <person name="Xu J."/>
            <person name="Bruns T."/>
            <person name="Baldrian P."/>
            <person name="Vilgalys R."/>
            <person name="Dunand C."/>
            <person name="Henrissat B."/>
            <person name="Grigoriev I.V."/>
            <person name="Hibbett D."/>
            <person name="Nagy L.G."/>
            <person name="Martin F.M."/>
        </authorList>
    </citation>
    <scope>NUCLEOTIDE SEQUENCE</scope>
    <source>
        <strain evidence="8">UH-Tt-Lm1</strain>
    </source>
</reference>
<gene>
    <name evidence="8" type="ORF">BJ322DRAFT_1208264</name>
</gene>
<evidence type="ECO:0000313" key="9">
    <source>
        <dbReference type="Proteomes" id="UP000736335"/>
    </source>
</evidence>
<proteinExistence type="inferred from homology"/>
<dbReference type="Proteomes" id="UP000736335">
    <property type="component" value="Unassembled WGS sequence"/>
</dbReference>
<name>A0A9P6LB83_9AGAM</name>
<dbReference type="SUPFAM" id="SSF51905">
    <property type="entry name" value="FAD/NAD(P)-binding domain"/>
    <property type="match status" value="1"/>
</dbReference>
<evidence type="ECO:0000256" key="6">
    <source>
        <dbReference type="SAM" id="MobiDB-lite"/>
    </source>
</evidence>
<dbReference type="InterPro" id="IPR050493">
    <property type="entry name" value="FAD-dep_Monooxygenase_BioMet"/>
</dbReference>
<dbReference type="InterPro" id="IPR002938">
    <property type="entry name" value="FAD-bd"/>
</dbReference>
<comment type="similarity">
    <text evidence="1">Belongs to the paxM FAD-dependent monooxygenase family.</text>
</comment>
<dbReference type="GO" id="GO:0071949">
    <property type="term" value="F:FAD binding"/>
    <property type="evidence" value="ECO:0007669"/>
    <property type="project" value="InterPro"/>
</dbReference>
<dbReference type="AlphaFoldDB" id="A0A9P6LB83"/>
<keyword evidence="2" id="KW-0285">Flavoprotein</keyword>
<reference evidence="8" key="2">
    <citation type="submission" date="2020-11" db="EMBL/GenBank/DDBJ databases">
        <authorList>
            <consortium name="DOE Joint Genome Institute"/>
            <person name="Kuo A."/>
            <person name="Miyauchi S."/>
            <person name="Kiss E."/>
            <person name="Drula E."/>
            <person name="Kohler A."/>
            <person name="Sanchez-Garcia M."/>
            <person name="Andreopoulos B."/>
            <person name="Barry K.W."/>
            <person name="Bonito G."/>
            <person name="Buee M."/>
            <person name="Carver A."/>
            <person name="Chen C."/>
            <person name="Cichocki N."/>
            <person name="Clum A."/>
            <person name="Culley D."/>
            <person name="Crous P.W."/>
            <person name="Fauchery L."/>
            <person name="Girlanda M."/>
            <person name="Hayes R."/>
            <person name="Keri Z."/>
            <person name="Labutti K."/>
            <person name="Lipzen A."/>
            <person name="Lombard V."/>
            <person name="Magnuson J."/>
            <person name="Maillard F."/>
            <person name="Morin E."/>
            <person name="Murat C."/>
            <person name="Nolan M."/>
            <person name="Ohm R."/>
            <person name="Pangilinan J."/>
            <person name="Pereira M."/>
            <person name="Perotto S."/>
            <person name="Peter M."/>
            <person name="Riley R."/>
            <person name="Sitrit Y."/>
            <person name="Stielow B."/>
            <person name="Szollosi G."/>
            <person name="Zifcakova L."/>
            <person name="Stursova M."/>
            <person name="Spatafora J.W."/>
            <person name="Tedersoo L."/>
            <person name="Vaario L.-M."/>
            <person name="Yamada A."/>
            <person name="Yan M."/>
            <person name="Wang P."/>
            <person name="Xu J."/>
            <person name="Bruns T."/>
            <person name="Baldrian P."/>
            <person name="Vilgalys R."/>
            <person name="Henrissat B."/>
            <person name="Grigoriev I.V."/>
            <person name="Hibbett D."/>
            <person name="Nagy L.G."/>
            <person name="Martin F.M."/>
        </authorList>
    </citation>
    <scope>NUCLEOTIDE SEQUENCE</scope>
    <source>
        <strain evidence="8">UH-Tt-Lm1</strain>
    </source>
</reference>
<dbReference type="Pfam" id="PF01494">
    <property type="entry name" value="FAD_binding_3"/>
    <property type="match status" value="1"/>
</dbReference>
<dbReference type="PANTHER" id="PTHR13789:SF147">
    <property type="entry name" value="PUTATIVE (AFU_ORTHOLOGUE AFUA_2G01950)-RELATED"/>
    <property type="match status" value="1"/>
</dbReference>
<feature type="region of interest" description="Disordered" evidence="6">
    <location>
        <begin position="404"/>
        <end position="426"/>
    </location>
</feature>
<evidence type="ECO:0000256" key="5">
    <source>
        <dbReference type="ARBA" id="ARBA00023033"/>
    </source>
</evidence>
<evidence type="ECO:0000256" key="2">
    <source>
        <dbReference type="ARBA" id="ARBA00022630"/>
    </source>
</evidence>
<sequence length="568" mass="63049">MSPSQSLPSSQMRHDQDERQPMAPAPAARGLNALDVARGPLSIYGSQKASLALDVIVVGCGIGGLAVAFCLAQAGHRVTIIESSPLIGEIGAGMQLSPNTTRLLQKWGLGKHLDEIAVRPEGVAYRRYSTGERIGFTKWGEDLEKEYGAPYYHIHRADLHKLLHDLAFPHVTMLLGSAVVDCNPDAASPSVTLKSGEVLMADLIIGADGVKSYIQEVVLGKPNAVELTGDAVYRTTIPTSLMMKDPELREFVEHPQMTAWIGPRKCLVAYPIRRKERYNIIGLHPDDGSVEAWKSQGSVEKMRRNFDDFEPRARRLLEFVQSAVKWRLTDRKSLDKWVHESGRVVLLGDACHPILPYRAQGAAMAIEDAAVIANLLSRISHLSQLKPLLNAYQDLRHSRTSVAQASSRLNRKTYNLPDGPEQRERDENMRRAMALELSGSLEVFQRDSVADLEDSEESKKSDAMFGYDADAEVEKWWSAHGRELELRSIPMVLCTVDPPPRSESNGLEGMIVARFWPCFVLARELEVTRIAVGLAVDFIPTRAVVIPRKLEITVPADPWAASWVFERG</sequence>